<reference evidence="3 4" key="1">
    <citation type="submission" date="2017-02" db="EMBL/GenBank/DDBJ databases">
        <authorList>
            <consortium name="Pathogen Informatics"/>
        </authorList>
    </citation>
    <scope>NUCLEOTIDE SEQUENCE [LARGE SCALE GENOMIC DNA]</scope>
    <source>
        <strain evidence="3 4">VRECD0157</strain>
    </source>
</reference>
<evidence type="ECO:0000313" key="3">
    <source>
        <dbReference type="EMBL" id="SJS55943.1"/>
    </source>
</evidence>
<dbReference type="EMBL" id="FUPS01000007">
    <property type="protein sequence ID" value="SJS55943.1"/>
    <property type="molecule type" value="Genomic_DNA"/>
</dbReference>
<keyword evidence="1" id="KW-1133">Transmembrane helix</keyword>
<sequence>MNLKKKEKIVKPVLKKLTEIVLNILSKKILNYAIYAISVLIVTKVVINIDLYISILYY</sequence>
<accession>A0A9X8RJV2</accession>
<dbReference type="AlphaFoldDB" id="A0A9X8RJV2"/>
<comment type="caution">
    <text evidence="3">The sequence shown here is derived from an EMBL/GenBank/DDBJ whole genome shotgun (WGS) entry which is preliminary data.</text>
</comment>
<reference evidence="2" key="2">
    <citation type="journal article" date="2018" name="Genome Biol.">
        <title>SKESA: strategic k-mer extension for scrupulous assemblies.</title>
        <authorList>
            <person name="Souvorov A."/>
            <person name="Agarwala R."/>
            <person name="Lipman D.J."/>
        </authorList>
    </citation>
    <scope>NUCLEOTIDE SEQUENCE</scope>
    <source>
        <strain evidence="2">HN1000</strain>
    </source>
</reference>
<feature type="transmembrane region" description="Helical" evidence="1">
    <location>
        <begin position="32"/>
        <end position="57"/>
    </location>
</feature>
<evidence type="ECO:0000256" key="1">
    <source>
        <dbReference type="SAM" id="Phobius"/>
    </source>
</evidence>
<dbReference type="EMBL" id="DAEPXK010000043">
    <property type="protein sequence ID" value="HBH1543619.1"/>
    <property type="molecule type" value="Genomic_DNA"/>
</dbReference>
<organism evidence="3 4">
    <name type="scientific">Clostridioides difficile</name>
    <name type="common">Peptoclostridium difficile</name>
    <dbReference type="NCBI Taxonomy" id="1496"/>
    <lineage>
        <taxon>Bacteria</taxon>
        <taxon>Bacillati</taxon>
        <taxon>Bacillota</taxon>
        <taxon>Clostridia</taxon>
        <taxon>Peptostreptococcales</taxon>
        <taxon>Peptostreptococcaceae</taxon>
        <taxon>Clostridioides</taxon>
    </lineage>
</organism>
<gene>
    <name evidence="2" type="ORF">KRM00_003149</name>
    <name evidence="3" type="ORF">SAMEA3375112_02418</name>
</gene>
<reference evidence="2" key="3">
    <citation type="submission" date="2021-06" db="EMBL/GenBank/DDBJ databases">
        <authorList>
            <consortium name="NCBI Pathogen Detection Project"/>
        </authorList>
    </citation>
    <scope>NUCLEOTIDE SEQUENCE</scope>
    <source>
        <strain evidence="2">HN1000</strain>
    </source>
</reference>
<dbReference type="Proteomes" id="UP000878956">
    <property type="component" value="Unassembled WGS sequence"/>
</dbReference>
<keyword evidence="1" id="KW-0472">Membrane</keyword>
<proteinExistence type="predicted"/>
<name>A0A9X8RJV2_CLODI</name>
<protein>
    <submittedName>
        <fullName evidence="3">Uncharacterized protein</fullName>
    </submittedName>
</protein>
<dbReference type="Proteomes" id="UP000189137">
    <property type="component" value="Unassembled WGS sequence"/>
</dbReference>
<evidence type="ECO:0000313" key="2">
    <source>
        <dbReference type="EMBL" id="HBH1543619.1"/>
    </source>
</evidence>
<evidence type="ECO:0000313" key="4">
    <source>
        <dbReference type="Proteomes" id="UP000189137"/>
    </source>
</evidence>
<keyword evidence="1" id="KW-0812">Transmembrane</keyword>
<dbReference type="RefSeq" id="WP_021360806.1">
    <property type="nucleotide sequence ID" value="NZ_AP031492.1"/>
</dbReference>